<feature type="region of interest" description="Disordered" evidence="1">
    <location>
        <begin position="41"/>
        <end position="98"/>
    </location>
</feature>
<dbReference type="EMBL" id="CAMGYJ010000011">
    <property type="protein sequence ID" value="CAI0626846.1"/>
    <property type="molecule type" value="Genomic_DNA"/>
</dbReference>
<evidence type="ECO:0000256" key="1">
    <source>
        <dbReference type="SAM" id="MobiDB-lite"/>
    </source>
</evidence>
<feature type="region of interest" description="Disordered" evidence="1">
    <location>
        <begin position="1"/>
        <end position="28"/>
    </location>
</feature>
<dbReference type="Proteomes" id="UP001154282">
    <property type="component" value="Unassembled WGS sequence"/>
</dbReference>
<organism evidence="2 3">
    <name type="scientific">Linum tenue</name>
    <dbReference type="NCBI Taxonomy" id="586396"/>
    <lineage>
        <taxon>Eukaryota</taxon>
        <taxon>Viridiplantae</taxon>
        <taxon>Streptophyta</taxon>
        <taxon>Embryophyta</taxon>
        <taxon>Tracheophyta</taxon>
        <taxon>Spermatophyta</taxon>
        <taxon>Magnoliopsida</taxon>
        <taxon>eudicotyledons</taxon>
        <taxon>Gunneridae</taxon>
        <taxon>Pentapetalae</taxon>
        <taxon>rosids</taxon>
        <taxon>fabids</taxon>
        <taxon>Malpighiales</taxon>
        <taxon>Linaceae</taxon>
        <taxon>Linum</taxon>
    </lineage>
</organism>
<reference evidence="2" key="1">
    <citation type="submission" date="2022-08" db="EMBL/GenBank/DDBJ databases">
        <authorList>
            <person name="Gutierrez-Valencia J."/>
        </authorList>
    </citation>
    <scope>NUCLEOTIDE SEQUENCE</scope>
</reference>
<comment type="caution">
    <text evidence="2">The sequence shown here is derived from an EMBL/GenBank/DDBJ whole genome shotgun (WGS) entry which is preliminary data.</text>
</comment>
<feature type="compositionally biased region" description="Polar residues" evidence="1">
    <location>
        <begin position="59"/>
        <end position="70"/>
    </location>
</feature>
<feature type="non-terminal residue" evidence="2">
    <location>
        <position position="1"/>
    </location>
</feature>
<protein>
    <submittedName>
        <fullName evidence="2">Uncharacterized protein</fullName>
    </submittedName>
</protein>
<keyword evidence="3" id="KW-1185">Reference proteome</keyword>
<evidence type="ECO:0000313" key="2">
    <source>
        <dbReference type="EMBL" id="CAI0626846.1"/>
    </source>
</evidence>
<proteinExistence type="predicted"/>
<dbReference type="AlphaFoldDB" id="A0AAV0S418"/>
<accession>A0AAV0S418</accession>
<evidence type="ECO:0000313" key="3">
    <source>
        <dbReference type="Proteomes" id="UP001154282"/>
    </source>
</evidence>
<name>A0AAV0S418_9ROSI</name>
<gene>
    <name evidence="2" type="ORF">LITE_LOCUS51034</name>
</gene>
<sequence>FSSLHREDASSLPAACPDSSLPPALNGESFPLHQSISFSLLPTPRRPQRSTRATPPLSAISSPTSFPTRRQPQSSVDVPPPPAIVPRRCSSADQSTSSQQPLLFLPSDQADGETYGSSWWTWRTRCPYCCDCSSWWETYDSSRLWWCDCFCSDPGSWWADRMSTCSNY</sequence>